<evidence type="ECO:0000313" key="2">
    <source>
        <dbReference type="EMBL" id="OBR89070.1"/>
    </source>
</evidence>
<feature type="compositionally biased region" description="Polar residues" evidence="1">
    <location>
        <begin position="21"/>
        <end position="36"/>
    </location>
</feature>
<sequence>MSTSGDFAPFTNDILHSSSGERAAMLSSSPLDSDFTNLADGGTSAKRERRPRRTACAGCRSVRRECDQDPTERPPVNPYRPPEATSSFDISLATVVIETKGDVNAMLVLNHPACSATHADGSARSPQIDPNAGQAPLATPRTKPQAWILLAGSVQQKKYLPLGPVESLDFALLDGQSGEPPEEAHDQSHDHDQGAHERSMDSVVIDDAEFFGQI</sequence>
<proteinExistence type="predicted"/>
<keyword evidence="4" id="KW-1185">Reference proteome</keyword>
<reference evidence="3" key="2">
    <citation type="submission" date="2013-07" db="EMBL/GenBank/DDBJ databases">
        <authorList>
            <consortium name="The Broad Institute Genome Sequencing Platform"/>
            <person name="Cuomo C."/>
            <person name="Litvintseva A."/>
            <person name="Chen Y."/>
            <person name="Heitman J."/>
            <person name="Sun S."/>
            <person name="Springer D."/>
            <person name="Dromer F."/>
            <person name="Young S.K."/>
            <person name="Zeng Q."/>
            <person name="Gargeya S."/>
            <person name="Fitzgerald M."/>
            <person name="Abouelleil A."/>
            <person name="Alvarado L."/>
            <person name="Berlin A.M."/>
            <person name="Chapman S.B."/>
            <person name="Dewar J."/>
            <person name="Goldberg J."/>
            <person name="Griggs A."/>
            <person name="Gujja S."/>
            <person name="Hansen M."/>
            <person name="Howarth C."/>
            <person name="Imamovic A."/>
            <person name="Larimer J."/>
            <person name="McCowan C."/>
            <person name="Murphy C."/>
            <person name="Pearson M."/>
            <person name="Priest M."/>
            <person name="Roberts A."/>
            <person name="Saif S."/>
            <person name="Shea T."/>
            <person name="Sykes S."/>
            <person name="Wortman J."/>
            <person name="Nusbaum C."/>
            <person name="Birren B."/>
        </authorList>
    </citation>
    <scope>NUCLEOTIDE SEQUENCE</scope>
    <source>
        <strain evidence="3">CBS 10117</strain>
    </source>
</reference>
<reference evidence="3" key="3">
    <citation type="submission" date="2024-02" db="EMBL/GenBank/DDBJ databases">
        <title>Comparative genomics of Cryptococcus and Kwoniella reveals pathogenesis evolution and contrasting modes of karyotype evolution via chromosome fusion or intercentromeric recombination.</title>
        <authorList>
            <person name="Coelho M.A."/>
            <person name="David-Palma M."/>
            <person name="Shea T."/>
            <person name="Bowers K."/>
            <person name="McGinley-Smith S."/>
            <person name="Mohammad A.W."/>
            <person name="Gnirke A."/>
            <person name="Yurkov A.M."/>
            <person name="Nowrousian M."/>
            <person name="Sun S."/>
            <person name="Cuomo C.A."/>
            <person name="Heitman J."/>
        </authorList>
    </citation>
    <scope>NUCLEOTIDE SEQUENCE</scope>
    <source>
        <strain evidence="3">CBS 10117</strain>
    </source>
</reference>
<reference evidence="2" key="1">
    <citation type="submission" date="2013-07" db="EMBL/GenBank/DDBJ databases">
        <title>The Genome Sequence of Cryptococcus dejecticola CBS10117.</title>
        <authorList>
            <consortium name="The Broad Institute Genome Sequencing Platform"/>
            <person name="Cuomo C."/>
            <person name="Litvintseva A."/>
            <person name="Chen Y."/>
            <person name="Heitman J."/>
            <person name="Sun S."/>
            <person name="Springer D."/>
            <person name="Dromer F."/>
            <person name="Young S.K."/>
            <person name="Zeng Q."/>
            <person name="Gargeya S."/>
            <person name="Fitzgerald M."/>
            <person name="Abouelleil A."/>
            <person name="Alvarado L."/>
            <person name="Berlin A.M."/>
            <person name="Chapman S.B."/>
            <person name="Dewar J."/>
            <person name="Goldberg J."/>
            <person name="Griggs A."/>
            <person name="Gujja S."/>
            <person name="Hansen M."/>
            <person name="Howarth C."/>
            <person name="Imamovic A."/>
            <person name="Larimer J."/>
            <person name="McCowan C."/>
            <person name="Murphy C."/>
            <person name="Pearson M."/>
            <person name="Priest M."/>
            <person name="Roberts A."/>
            <person name="Saif S."/>
            <person name="Shea T."/>
            <person name="Sykes S."/>
            <person name="Wortman J."/>
            <person name="Nusbaum C."/>
            <person name="Birren B."/>
        </authorList>
    </citation>
    <scope>NUCLEOTIDE SEQUENCE [LARGE SCALE GENOMIC DNA]</scope>
    <source>
        <strain evidence="2">CBS 10117</strain>
    </source>
</reference>
<dbReference type="AlphaFoldDB" id="A0A1A6AG69"/>
<dbReference type="VEuPathDB" id="FungiDB:I303_00892"/>
<name>A0A1A6AG69_9TREE</name>
<dbReference type="EMBL" id="KI894027">
    <property type="protein sequence ID" value="OBR89070.1"/>
    <property type="molecule type" value="Genomic_DNA"/>
</dbReference>
<accession>A0A1A6AG69</accession>
<organism evidence="2">
    <name type="scientific">Kwoniella dejecticola CBS 10117</name>
    <dbReference type="NCBI Taxonomy" id="1296121"/>
    <lineage>
        <taxon>Eukaryota</taxon>
        <taxon>Fungi</taxon>
        <taxon>Dikarya</taxon>
        <taxon>Basidiomycota</taxon>
        <taxon>Agaricomycotina</taxon>
        <taxon>Tremellomycetes</taxon>
        <taxon>Tremellales</taxon>
        <taxon>Cryptococcaceae</taxon>
        <taxon>Kwoniella</taxon>
    </lineage>
</organism>
<dbReference type="GeneID" id="28964591"/>
<feature type="compositionally biased region" description="Basic and acidic residues" evidence="1">
    <location>
        <begin position="62"/>
        <end position="72"/>
    </location>
</feature>
<dbReference type="RefSeq" id="XP_018266912.1">
    <property type="nucleotide sequence ID" value="XM_018404258.1"/>
</dbReference>
<protein>
    <submittedName>
        <fullName evidence="2">Uncharacterized protein</fullName>
    </submittedName>
</protein>
<evidence type="ECO:0000256" key="1">
    <source>
        <dbReference type="SAM" id="MobiDB-lite"/>
    </source>
</evidence>
<dbReference type="Proteomes" id="UP000078595">
    <property type="component" value="Chromosome 1"/>
</dbReference>
<feature type="compositionally biased region" description="Basic and acidic residues" evidence="1">
    <location>
        <begin position="182"/>
        <end position="200"/>
    </location>
</feature>
<evidence type="ECO:0000313" key="4">
    <source>
        <dbReference type="Proteomes" id="UP000078595"/>
    </source>
</evidence>
<evidence type="ECO:0000313" key="3">
    <source>
        <dbReference type="EMBL" id="WWC58348.1"/>
    </source>
</evidence>
<dbReference type="EMBL" id="CP144530">
    <property type="protein sequence ID" value="WWC58348.1"/>
    <property type="molecule type" value="Genomic_DNA"/>
</dbReference>
<feature type="region of interest" description="Disordered" evidence="1">
    <location>
        <begin position="21"/>
        <end position="84"/>
    </location>
</feature>
<dbReference type="KEGG" id="kdj:28964591"/>
<gene>
    <name evidence="2" type="ORF">I303_00892</name>
    <name evidence="3" type="ORF">I303_100888</name>
</gene>
<feature type="region of interest" description="Disordered" evidence="1">
    <location>
        <begin position="118"/>
        <end position="139"/>
    </location>
</feature>
<feature type="region of interest" description="Disordered" evidence="1">
    <location>
        <begin position="172"/>
        <end position="201"/>
    </location>
</feature>